<keyword evidence="1" id="KW-0732">Signal</keyword>
<proteinExistence type="predicted"/>
<feature type="chain" id="PRO_5045648083" evidence="1">
    <location>
        <begin position="23"/>
        <end position="99"/>
    </location>
</feature>
<name>A0ABU6VBJ1_9FABA</name>
<protein>
    <submittedName>
        <fullName evidence="2">Uncharacterized protein</fullName>
    </submittedName>
</protein>
<sequence>MIVNNVKRHLMNLLPIVLLALSIRIFAPFRPPRDKSSALSVSIENCYPLDRCPNHSNQAEVDNIDTENDDYVLNADKTASFDDHIDNLFVNHNVEQQNK</sequence>
<organism evidence="2 3">
    <name type="scientific">Stylosanthes scabra</name>
    <dbReference type="NCBI Taxonomy" id="79078"/>
    <lineage>
        <taxon>Eukaryota</taxon>
        <taxon>Viridiplantae</taxon>
        <taxon>Streptophyta</taxon>
        <taxon>Embryophyta</taxon>
        <taxon>Tracheophyta</taxon>
        <taxon>Spermatophyta</taxon>
        <taxon>Magnoliopsida</taxon>
        <taxon>eudicotyledons</taxon>
        <taxon>Gunneridae</taxon>
        <taxon>Pentapetalae</taxon>
        <taxon>rosids</taxon>
        <taxon>fabids</taxon>
        <taxon>Fabales</taxon>
        <taxon>Fabaceae</taxon>
        <taxon>Papilionoideae</taxon>
        <taxon>50 kb inversion clade</taxon>
        <taxon>dalbergioids sensu lato</taxon>
        <taxon>Dalbergieae</taxon>
        <taxon>Pterocarpus clade</taxon>
        <taxon>Stylosanthes</taxon>
    </lineage>
</organism>
<evidence type="ECO:0000256" key="1">
    <source>
        <dbReference type="SAM" id="SignalP"/>
    </source>
</evidence>
<gene>
    <name evidence="2" type="ORF">PIB30_029940</name>
</gene>
<accession>A0ABU6VBJ1</accession>
<comment type="caution">
    <text evidence="2">The sequence shown here is derived from an EMBL/GenBank/DDBJ whole genome shotgun (WGS) entry which is preliminary data.</text>
</comment>
<dbReference type="EMBL" id="JASCZI010151158">
    <property type="protein sequence ID" value="MED6170337.1"/>
    <property type="molecule type" value="Genomic_DNA"/>
</dbReference>
<dbReference type="Proteomes" id="UP001341840">
    <property type="component" value="Unassembled WGS sequence"/>
</dbReference>
<evidence type="ECO:0000313" key="3">
    <source>
        <dbReference type="Proteomes" id="UP001341840"/>
    </source>
</evidence>
<evidence type="ECO:0000313" key="2">
    <source>
        <dbReference type="EMBL" id="MED6170337.1"/>
    </source>
</evidence>
<reference evidence="2 3" key="1">
    <citation type="journal article" date="2023" name="Plants (Basel)">
        <title>Bridging the Gap: Combining Genomics and Transcriptomics Approaches to Understand Stylosanthes scabra, an Orphan Legume from the Brazilian Caatinga.</title>
        <authorList>
            <person name="Ferreira-Neto J.R.C."/>
            <person name="da Silva M.D."/>
            <person name="Binneck E."/>
            <person name="de Melo N.F."/>
            <person name="da Silva R.H."/>
            <person name="de Melo A.L.T.M."/>
            <person name="Pandolfi V."/>
            <person name="Bustamante F.O."/>
            <person name="Brasileiro-Vidal A.C."/>
            <person name="Benko-Iseppon A.M."/>
        </authorList>
    </citation>
    <scope>NUCLEOTIDE SEQUENCE [LARGE SCALE GENOMIC DNA]</scope>
    <source>
        <tissue evidence="2">Leaves</tissue>
    </source>
</reference>
<feature type="signal peptide" evidence="1">
    <location>
        <begin position="1"/>
        <end position="22"/>
    </location>
</feature>
<keyword evidence="3" id="KW-1185">Reference proteome</keyword>